<accession>A0ABD0JLV2</accession>
<name>A0ABD0JLV2_9CAEN</name>
<feature type="region of interest" description="Disordered" evidence="3">
    <location>
        <begin position="253"/>
        <end position="290"/>
    </location>
</feature>
<keyword evidence="1" id="KW-0479">Metal-binding</keyword>
<dbReference type="PANTHER" id="PTHR13857">
    <property type="entry name" value="MRNA EDITING ENZYME"/>
    <property type="match status" value="1"/>
</dbReference>
<dbReference type="Gene3D" id="3.40.140.10">
    <property type="entry name" value="Cytidine Deaminase, domain 2"/>
    <property type="match status" value="1"/>
</dbReference>
<evidence type="ECO:0000313" key="5">
    <source>
        <dbReference type="Proteomes" id="UP001519460"/>
    </source>
</evidence>
<keyword evidence="5" id="KW-1185">Reference proteome</keyword>
<protein>
    <submittedName>
        <fullName evidence="4">Uncharacterized protein</fullName>
    </submittedName>
</protein>
<keyword evidence="2" id="KW-0378">Hydrolase</keyword>
<dbReference type="Proteomes" id="UP001519460">
    <property type="component" value="Unassembled WGS sequence"/>
</dbReference>
<dbReference type="PROSITE" id="PS00903">
    <property type="entry name" value="CYT_DCMP_DEAMINASES_1"/>
    <property type="match status" value="1"/>
</dbReference>
<reference evidence="4 5" key="1">
    <citation type="journal article" date="2023" name="Sci. Data">
        <title>Genome assembly of the Korean intertidal mud-creeper Batillaria attramentaria.</title>
        <authorList>
            <person name="Patra A.K."/>
            <person name="Ho P.T."/>
            <person name="Jun S."/>
            <person name="Lee S.J."/>
            <person name="Kim Y."/>
            <person name="Won Y.J."/>
        </authorList>
    </citation>
    <scope>NUCLEOTIDE SEQUENCE [LARGE SCALE GENOMIC DNA]</scope>
    <source>
        <strain evidence="4">Wonlab-2016</strain>
    </source>
</reference>
<dbReference type="InterPro" id="IPR016192">
    <property type="entry name" value="APOBEC/CMP_deaminase_Zn-bd"/>
</dbReference>
<evidence type="ECO:0000256" key="2">
    <source>
        <dbReference type="ARBA" id="ARBA00022801"/>
    </source>
</evidence>
<dbReference type="GO" id="GO:0046872">
    <property type="term" value="F:metal ion binding"/>
    <property type="evidence" value="ECO:0007669"/>
    <property type="project" value="UniProtKB-KW"/>
</dbReference>
<dbReference type="InterPro" id="IPR050610">
    <property type="entry name" value="APOBEC_Cyt_Deaminase"/>
</dbReference>
<dbReference type="EMBL" id="JACVVK020000399">
    <property type="protein sequence ID" value="KAK7475636.1"/>
    <property type="molecule type" value="Genomic_DNA"/>
</dbReference>
<sequence>MERREPVYDVLPTDSGGRVLPLLEVFINSGLHGAQWPRETYAVVPYWELGTKIIITKNDTDLLGRPKHAEVILLNHLRREISAAGKVPSRLKVFINYSPCRECCDKIAKFVQQYDRQLQMEVVFSALYNIRRNSCRGHRHKPCLKYEHDMTVAGLRLLHREGVILRTFDERDWRELQEAIVNRQRMADCDGNEDSIMKQDLDEILGFKSPQCVAQSFVTPGNQVMIPGSQASTPHQQPPFHNLLTVVDAPDPAIDAESNDVMGTTPDAAPADTDTSSTTEAANELWVPHR</sequence>
<comment type="caution">
    <text evidence="4">The sequence shown here is derived from an EMBL/GenBank/DDBJ whole genome shotgun (WGS) entry which is preliminary data.</text>
</comment>
<organism evidence="4 5">
    <name type="scientific">Batillaria attramentaria</name>
    <dbReference type="NCBI Taxonomy" id="370345"/>
    <lineage>
        <taxon>Eukaryota</taxon>
        <taxon>Metazoa</taxon>
        <taxon>Spiralia</taxon>
        <taxon>Lophotrochozoa</taxon>
        <taxon>Mollusca</taxon>
        <taxon>Gastropoda</taxon>
        <taxon>Caenogastropoda</taxon>
        <taxon>Sorbeoconcha</taxon>
        <taxon>Cerithioidea</taxon>
        <taxon>Batillariidae</taxon>
        <taxon>Batillaria</taxon>
    </lineage>
</organism>
<dbReference type="Pfam" id="PF18778">
    <property type="entry name" value="NAD1"/>
    <property type="match status" value="1"/>
</dbReference>
<evidence type="ECO:0000313" key="4">
    <source>
        <dbReference type="EMBL" id="KAK7475636.1"/>
    </source>
</evidence>
<feature type="compositionally biased region" description="Low complexity" evidence="3">
    <location>
        <begin position="264"/>
        <end position="279"/>
    </location>
</feature>
<evidence type="ECO:0000256" key="3">
    <source>
        <dbReference type="SAM" id="MobiDB-lite"/>
    </source>
</evidence>
<dbReference type="AlphaFoldDB" id="A0ABD0JLV2"/>
<dbReference type="GO" id="GO:0016787">
    <property type="term" value="F:hydrolase activity"/>
    <property type="evidence" value="ECO:0007669"/>
    <property type="project" value="UniProtKB-KW"/>
</dbReference>
<gene>
    <name evidence="4" type="ORF">BaRGS_00033129</name>
</gene>
<proteinExistence type="predicted"/>
<evidence type="ECO:0000256" key="1">
    <source>
        <dbReference type="ARBA" id="ARBA00022723"/>
    </source>
</evidence>